<evidence type="ECO:0000256" key="2">
    <source>
        <dbReference type="ARBA" id="ARBA00012438"/>
    </source>
</evidence>
<dbReference type="PROSITE" id="PS50109">
    <property type="entry name" value="HIS_KIN"/>
    <property type="match status" value="1"/>
</dbReference>
<dbReference type="PANTHER" id="PTHR43711">
    <property type="entry name" value="TWO-COMPONENT HISTIDINE KINASE"/>
    <property type="match status" value="1"/>
</dbReference>
<dbReference type="Proteomes" id="UP000532273">
    <property type="component" value="Unassembled WGS sequence"/>
</dbReference>
<sequence length="126" mass="14200">MISLDLGLSEITFVRRKLRSIFYNLLNNAIKYTPQERRPEIRISTRESGNFMVISVADNGIGMSAIARQHIFEKFKRIKTDVEGAGVGLYLVNTIVTSAGGKIEMESEEGKGSVFRIFLKLREFPA</sequence>
<dbReference type="SUPFAM" id="SSF55874">
    <property type="entry name" value="ATPase domain of HSP90 chaperone/DNA topoisomerase II/histidine kinase"/>
    <property type="match status" value="1"/>
</dbReference>
<keyword evidence="5" id="KW-0902">Two-component regulatory system</keyword>
<accession>A0A7W6K9P2</accession>
<dbReference type="InterPro" id="IPR004358">
    <property type="entry name" value="Sig_transdc_His_kin-like_C"/>
</dbReference>
<comment type="catalytic activity">
    <reaction evidence="1">
        <text>ATP + protein L-histidine = ADP + protein N-phospho-L-histidine.</text>
        <dbReference type="EC" id="2.7.13.3"/>
    </reaction>
</comment>
<protein>
    <recommendedName>
        <fullName evidence="2">histidine kinase</fullName>
        <ecNumber evidence="2">2.7.13.3</ecNumber>
    </recommendedName>
</protein>
<comment type="caution">
    <text evidence="7">The sequence shown here is derived from an EMBL/GenBank/DDBJ whole genome shotgun (WGS) entry which is preliminary data.</text>
</comment>
<reference evidence="7 8" key="1">
    <citation type="submission" date="2020-08" db="EMBL/GenBank/DDBJ databases">
        <title>Genomic Encyclopedia of Type Strains, Phase IV (KMG-IV): sequencing the most valuable type-strain genomes for metagenomic binning, comparative biology and taxonomic classification.</title>
        <authorList>
            <person name="Goeker M."/>
        </authorList>
    </citation>
    <scope>NUCLEOTIDE SEQUENCE [LARGE SCALE GENOMIC DNA]</scope>
    <source>
        <strain evidence="7 8">DSM 100774</strain>
    </source>
</reference>
<evidence type="ECO:0000313" key="7">
    <source>
        <dbReference type="EMBL" id="MBB4106715.1"/>
    </source>
</evidence>
<dbReference type="InterPro" id="IPR036890">
    <property type="entry name" value="HATPase_C_sf"/>
</dbReference>
<dbReference type="EMBL" id="JACIEF010000001">
    <property type="protein sequence ID" value="MBB4106715.1"/>
    <property type="molecule type" value="Genomic_DNA"/>
</dbReference>
<evidence type="ECO:0000256" key="5">
    <source>
        <dbReference type="ARBA" id="ARBA00023012"/>
    </source>
</evidence>
<dbReference type="InterPro" id="IPR005467">
    <property type="entry name" value="His_kinase_dom"/>
</dbReference>
<evidence type="ECO:0000256" key="4">
    <source>
        <dbReference type="ARBA" id="ARBA00022777"/>
    </source>
</evidence>
<name>A0A7W6K9P2_9SPHI</name>
<dbReference type="PRINTS" id="PR00344">
    <property type="entry name" value="BCTRLSENSOR"/>
</dbReference>
<dbReference type="SMART" id="SM00387">
    <property type="entry name" value="HATPase_c"/>
    <property type="match status" value="1"/>
</dbReference>
<dbReference type="GO" id="GO:0000160">
    <property type="term" value="P:phosphorelay signal transduction system"/>
    <property type="evidence" value="ECO:0007669"/>
    <property type="project" value="UniProtKB-KW"/>
</dbReference>
<dbReference type="RefSeq" id="WP_229685077.1">
    <property type="nucleotide sequence ID" value="NZ_BMHZ01000002.1"/>
</dbReference>
<organism evidence="7 8">
    <name type="scientific">Pedobacter zeae</name>
    <dbReference type="NCBI Taxonomy" id="1737356"/>
    <lineage>
        <taxon>Bacteria</taxon>
        <taxon>Pseudomonadati</taxon>
        <taxon>Bacteroidota</taxon>
        <taxon>Sphingobacteriia</taxon>
        <taxon>Sphingobacteriales</taxon>
        <taxon>Sphingobacteriaceae</taxon>
        <taxon>Pedobacter</taxon>
    </lineage>
</organism>
<dbReference type="CDD" id="cd00075">
    <property type="entry name" value="HATPase"/>
    <property type="match status" value="1"/>
</dbReference>
<dbReference type="PANTHER" id="PTHR43711:SF31">
    <property type="entry name" value="HISTIDINE KINASE"/>
    <property type="match status" value="1"/>
</dbReference>
<dbReference type="Gene3D" id="3.30.565.10">
    <property type="entry name" value="Histidine kinase-like ATPase, C-terminal domain"/>
    <property type="match status" value="1"/>
</dbReference>
<evidence type="ECO:0000256" key="3">
    <source>
        <dbReference type="ARBA" id="ARBA00022679"/>
    </source>
</evidence>
<evidence type="ECO:0000256" key="1">
    <source>
        <dbReference type="ARBA" id="ARBA00000085"/>
    </source>
</evidence>
<dbReference type="InterPro" id="IPR050736">
    <property type="entry name" value="Sensor_HK_Regulatory"/>
</dbReference>
<dbReference type="Pfam" id="PF02518">
    <property type="entry name" value="HATPase_c"/>
    <property type="match status" value="1"/>
</dbReference>
<evidence type="ECO:0000259" key="6">
    <source>
        <dbReference type="PROSITE" id="PS50109"/>
    </source>
</evidence>
<evidence type="ECO:0000313" key="8">
    <source>
        <dbReference type="Proteomes" id="UP000532273"/>
    </source>
</evidence>
<keyword evidence="3" id="KW-0808">Transferase</keyword>
<dbReference type="AlphaFoldDB" id="A0A7W6K9P2"/>
<dbReference type="EC" id="2.7.13.3" evidence="2"/>
<feature type="domain" description="Histidine kinase" evidence="6">
    <location>
        <begin position="17"/>
        <end position="123"/>
    </location>
</feature>
<dbReference type="InterPro" id="IPR003594">
    <property type="entry name" value="HATPase_dom"/>
</dbReference>
<proteinExistence type="predicted"/>
<gene>
    <name evidence="7" type="ORF">GGQ60_000675</name>
</gene>
<keyword evidence="4 7" id="KW-0418">Kinase</keyword>
<dbReference type="GO" id="GO:0004673">
    <property type="term" value="F:protein histidine kinase activity"/>
    <property type="evidence" value="ECO:0007669"/>
    <property type="project" value="UniProtKB-EC"/>
</dbReference>